<evidence type="ECO:0000313" key="15">
    <source>
        <dbReference type="Proteomes" id="UP001198163"/>
    </source>
</evidence>
<dbReference type="InterPro" id="IPR027417">
    <property type="entry name" value="P-loop_NTPase"/>
</dbReference>
<dbReference type="Pfam" id="PF17764">
    <property type="entry name" value="PriA_3primeBD"/>
    <property type="match status" value="1"/>
</dbReference>
<dbReference type="Gene3D" id="3.40.1440.60">
    <property type="entry name" value="PriA, 3(prime) DNA-binding domain"/>
    <property type="match status" value="1"/>
</dbReference>
<evidence type="ECO:0000256" key="9">
    <source>
        <dbReference type="ARBA" id="ARBA00023125"/>
    </source>
</evidence>
<dbReference type="GO" id="GO:0016787">
    <property type="term" value="F:hydrolase activity"/>
    <property type="evidence" value="ECO:0007669"/>
    <property type="project" value="UniProtKB-KW"/>
</dbReference>
<dbReference type="Pfam" id="PF18319">
    <property type="entry name" value="Zn_ribbon_PriA"/>
    <property type="match status" value="1"/>
</dbReference>
<dbReference type="CDD" id="cd18804">
    <property type="entry name" value="SF2_C_priA"/>
    <property type="match status" value="1"/>
</dbReference>
<keyword evidence="5 12" id="KW-0378">Hydrolase</keyword>
<evidence type="ECO:0000256" key="12">
    <source>
        <dbReference type="HAMAP-Rule" id="MF_00983"/>
    </source>
</evidence>
<sequence>MPAWVEVVLNVPVYQSFTYKNPAPGESLLGKRVEVRFGSRILIGFVIADREELPENFPLESSAVKPILRVVDKECLYGQNEADLSAWISSFYLCAQGEALSAMLPSGKRESSGPGFSFEDEEFADLAVSLSEEQTQAVRGILDAESGTPSYIYGLTGTGKTEVFLQAAEEILKQGKGVIYLVPEIALTHQVIEAVAKRFGKTAAVLHSGLTGSQKLTEWMRLRRGEARVAVGARSAVFAPIENLGLVIIDEEHDNSYKSGTTPRYHARQVAMHRCARAGCALVMGSATPSLEAWHQMKNGRIRTFTLTKRLSGGAPPEIKIVNLGGADGALSDELVTEIQATKEAGRQTILFLNRRGFTHFFRCNTCSYEMKCKNCSVPLTWHKAQGVMKCHYCGLQLAPPRSCPECGSLDVGYAGFGTEFIEDEVARTFPNLSVKRLDTDSLGEKGALKSVLDEFRSGKIDVLLGTQMIAKGLNFPGVRLVGIALADTGLHMPDFRAAERTFALIVQVAGRAGRFFPDGRVLIQTWNPRHPAIVHASKIDVEGFYDWELEQREELGFPPFSRLIRLVFRSKDQGKAEAAAEGAAKIMEKLLPGECELMGPSECPLAQVSGNWRHHLILRGKTLGPLLKAARSFQTGYKPLPGIHLEIDVDPAALL</sequence>
<feature type="binding site" evidence="12">
    <location>
        <position position="367"/>
    </location>
    <ligand>
        <name>Zn(2+)</name>
        <dbReference type="ChEBI" id="CHEBI:29105"/>
        <label>1</label>
    </ligand>
</feature>
<feature type="domain" description="Helicase ATP-binding" evidence="13">
    <location>
        <begin position="141"/>
        <end position="307"/>
    </location>
</feature>
<evidence type="ECO:0000256" key="6">
    <source>
        <dbReference type="ARBA" id="ARBA00022806"/>
    </source>
</evidence>
<dbReference type="CDD" id="cd17929">
    <property type="entry name" value="DEXHc_priA"/>
    <property type="match status" value="1"/>
</dbReference>
<dbReference type="GO" id="GO:0006269">
    <property type="term" value="P:DNA replication, synthesis of primer"/>
    <property type="evidence" value="ECO:0007669"/>
    <property type="project" value="UniProtKB-KW"/>
</dbReference>
<dbReference type="InterPro" id="IPR041236">
    <property type="entry name" value="PriA_C"/>
</dbReference>
<dbReference type="EC" id="5.6.2.4" evidence="12"/>
<evidence type="ECO:0000256" key="11">
    <source>
        <dbReference type="ARBA" id="ARBA00048988"/>
    </source>
</evidence>
<keyword evidence="7 12" id="KW-0862">Zinc</keyword>
<dbReference type="Pfam" id="PF00271">
    <property type="entry name" value="Helicase_C"/>
    <property type="match status" value="1"/>
</dbReference>
<keyword evidence="9 12" id="KW-0238">DNA-binding</keyword>
<dbReference type="GO" id="GO:0006270">
    <property type="term" value="P:DNA replication initiation"/>
    <property type="evidence" value="ECO:0007669"/>
    <property type="project" value="TreeGrafter"/>
</dbReference>
<dbReference type="GO" id="GO:0008270">
    <property type="term" value="F:zinc ion binding"/>
    <property type="evidence" value="ECO:0007669"/>
    <property type="project" value="UniProtKB-UniRule"/>
</dbReference>
<dbReference type="NCBIfam" id="TIGR00595">
    <property type="entry name" value="priA"/>
    <property type="match status" value="1"/>
</dbReference>
<comment type="catalytic activity">
    <reaction evidence="12">
        <text>Couples ATP hydrolysis with the unwinding of duplex DNA by translocating in the 3'-5' direction.</text>
        <dbReference type="EC" id="5.6.2.4"/>
    </reaction>
</comment>
<dbReference type="PROSITE" id="PS51192">
    <property type="entry name" value="HELICASE_ATP_BIND_1"/>
    <property type="match status" value="1"/>
</dbReference>
<dbReference type="SMART" id="SM00487">
    <property type="entry name" value="DEXDc"/>
    <property type="match status" value="1"/>
</dbReference>
<evidence type="ECO:0000256" key="3">
    <source>
        <dbReference type="ARBA" id="ARBA00022723"/>
    </source>
</evidence>
<feature type="binding site" evidence="12">
    <location>
        <position position="391"/>
    </location>
    <ligand>
        <name>Zn(2+)</name>
        <dbReference type="ChEBI" id="CHEBI:29105"/>
        <label>2</label>
    </ligand>
</feature>
<dbReference type="InterPro" id="IPR042115">
    <property type="entry name" value="PriA_3primeBD_sf"/>
</dbReference>
<dbReference type="Proteomes" id="UP001198163">
    <property type="component" value="Unassembled WGS sequence"/>
</dbReference>
<proteinExistence type="inferred from homology"/>
<dbReference type="InterPro" id="IPR040498">
    <property type="entry name" value="PriA_CRR"/>
</dbReference>
<dbReference type="GO" id="GO:0003677">
    <property type="term" value="F:DNA binding"/>
    <property type="evidence" value="ECO:0007669"/>
    <property type="project" value="UniProtKB-UniRule"/>
</dbReference>
<keyword evidence="8 12" id="KW-0067">ATP-binding</keyword>
<comment type="catalytic activity">
    <reaction evidence="11 12">
        <text>ATP + H2O = ADP + phosphate + H(+)</text>
        <dbReference type="Rhea" id="RHEA:13065"/>
        <dbReference type="ChEBI" id="CHEBI:15377"/>
        <dbReference type="ChEBI" id="CHEBI:15378"/>
        <dbReference type="ChEBI" id="CHEBI:30616"/>
        <dbReference type="ChEBI" id="CHEBI:43474"/>
        <dbReference type="ChEBI" id="CHEBI:456216"/>
        <dbReference type="EC" id="5.6.2.4"/>
    </reaction>
</comment>
<feature type="binding site" evidence="12">
    <location>
        <position position="394"/>
    </location>
    <ligand>
        <name>Zn(2+)</name>
        <dbReference type="ChEBI" id="CHEBI:29105"/>
        <label>2</label>
    </ligand>
</feature>
<feature type="binding site" evidence="12">
    <location>
        <position position="376"/>
    </location>
    <ligand>
        <name>Zn(2+)</name>
        <dbReference type="ChEBI" id="CHEBI:29105"/>
        <label>2</label>
    </ligand>
</feature>
<dbReference type="FunFam" id="3.40.50.300:FF:000489">
    <property type="entry name" value="Primosome assembly protein PriA"/>
    <property type="match status" value="1"/>
</dbReference>
<dbReference type="SMART" id="SM00490">
    <property type="entry name" value="HELICc"/>
    <property type="match status" value="1"/>
</dbReference>
<comment type="cofactor">
    <cofactor evidence="12">
        <name>Zn(2+)</name>
        <dbReference type="ChEBI" id="CHEBI:29105"/>
    </cofactor>
    <text evidence="12">Binds 2 zinc ions per subunit.</text>
</comment>
<dbReference type="GO" id="GO:0043138">
    <property type="term" value="F:3'-5' DNA helicase activity"/>
    <property type="evidence" value="ECO:0007669"/>
    <property type="project" value="UniProtKB-EC"/>
</dbReference>
<evidence type="ECO:0000256" key="7">
    <source>
        <dbReference type="ARBA" id="ARBA00022833"/>
    </source>
</evidence>
<keyword evidence="4 12" id="KW-0547">Nucleotide-binding</keyword>
<dbReference type="InterPro" id="IPR014001">
    <property type="entry name" value="Helicase_ATP-bd"/>
</dbReference>
<accession>A0AAE3JJ28</accession>
<dbReference type="InterPro" id="IPR041222">
    <property type="entry name" value="PriA_3primeBD"/>
</dbReference>
<feature type="binding site" evidence="12">
    <location>
        <position position="407"/>
    </location>
    <ligand>
        <name>Zn(2+)</name>
        <dbReference type="ChEBI" id="CHEBI:29105"/>
        <label>1</label>
    </ligand>
</feature>
<feature type="binding site" evidence="12">
    <location>
        <position position="404"/>
    </location>
    <ligand>
        <name>Zn(2+)</name>
        <dbReference type="ChEBI" id="CHEBI:29105"/>
        <label>1</label>
    </ligand>
</feature>
<evidence type="ECO:0000313" key="14">
    <source>
        <dbReference type="EMBL" id="MCD1654896.1"/>
    </source>
</evidence>
<evidence type="ECO:0000256" key="4">
    <source>
        <dbReference type="ARBA" id="ARBA00022741"/>
    </source>
</evidence>
<dbReference type="EMBL" id="JAINWA010000003">
    <property type="protein sequence ID" value="MCD1654896.1"/>
    <property type="molecule type" value="Genomic_DNA"/>
</dbReference>
<comment type="similarity">
    <text evidence="12">Belongs to the helicase family. PriA subfamily.</text>
</comment>
<keyword evidence="10 12" id="KW-0413">Isomerase</keyword>
<comment type="function">
    <text evidence="12">Initiates the restart of stalled replication forks, which reloads the replicative helicase on sites other than the origin of replication. Recognizes and binds to abandoned replication forks and remodels them to uncover a helicase loading site. Promotes assembly of the primosome at these replication forks.</text>
</comment>
<keyword evidence="6 12" id="KW-0347">Helicase</keyword>
<dbReference type="PANTHER" id="PTHR30580">
    <property type="entry name" value="PRIMOSOMAL PROTEIN N"/>
    <property type="match status" value="1"/>
</dbReference>
<dbReference type="Pfam" id="PF18074">
    <property type="entry name" value="PriA_C"/>
    <property type="match status" value="1"/>
</dbReference>
<evidence type="ECO:0000256" key="2">
    <source>
        <dbReference type="ARBA" id="ARBA00022705"/>
    </source>
</evidence>
<comment type="caution">
    <text evidence="14">The sequence shown here is derived from an EMBL/GenBank/DDBJ whole genome shotgun (WGS) entry which is preliminary data.</text>
</comment>
<dbReference type="HAMAP" id="MF_00983">
    <property type="entry name" value="PriA"/>
    <property type="match status" value="1"/>
</dbReference>
<keyword evidence="2 12" id="KW-0235">DNA replication</keyword>
<name>A0AAE3JJ28_9SPIR</name>
<organism evidence="14 15">
    <name type="scientific">Teretinema zuelzerae</name>
    <dbReference type="NCBI Taxonomy" id="156"/>
    <lineage>
        <taxon>Bacteria</taxon>
        <taxon>Pseudomonadati</taxon>
        <taxon>Spirochaetota</taxon>
        <taxon>Spirochaetia</taxon>
        <taxon>Spirochaetales</taxon>
        <taxon>Treponemataceae</taxon>
        <taxon>Teretinema</taxon>
    </lineage>
</organism>
<protein>
    <recommendedName>
        <fullName evidence="12">Replication restart protein PriA</fullName>
    </recommendedName>
    <alternativeName>
        <fullName evidence="12">ATP-dependent DNA helicase PriA</fullName>
        <ecNumber evidence="12">5.6.2.4</ecNumber>
    </alternativeName>
    <alternativeName>
        <fullName evidence="12">DNA 3'-5' helicase PriA</fullName>
    </alternativeName>
</protein>
<dbReference type="Pfam" id="PF00270">
    <property type="entry name" value="DEAD"/>
    <property type="match status" value="1"/>
</dbReference>
<dbReference type="SUPFAM" id="SSF52540">
    <property type="entry name" value="P-loop containing nucleoside triphosphate hydrolases"/>
    <property type="match status" value="1"/>
</dbReference>
<dbReference type="GO" id="GO:1990077">
    <property type="term" value="C:primosome complex"/>
    <property type="evidence" value="ECO:0007669"/>
    <property type="project" value="UniProtKB-UniRule"/>
</dbReference>
<gene>
    <name evidence="12 14" type="primary">priA</name>
    <name evidence="14" type="ORF">K7J14_09315</name>
</gene>
<evidence type="ECO:0000256" key="8">
    <source>
        <dbReference type="ARBA" id="ARBA00022840"/>
    </source>
</evidence>
<keyword evidence="1 12" id="KW-0639">Primosome</keyword>
<dbReference type="Gene3D" id="3.40.50.300">
    <property type="entry name" value="P-loop containing nucleotide triphosphate hydrolases"/>
    <property type="match status" value="2"/>
</dbReference>
<evidence type="ECO:0000256" key="10">
    <source>
        <dbReference type="ARBA" id="ARBA00023235"/>
    </source>
</evidence>
<evidence type="ECO:0000256" key="1">
    <source>
        <dbReference type="ARBA" id="ARBA00022515"/>
    </source>
</evidence>
<dbReference type="InterPro" id="IPR005259">
    <property type="entry name" value="PriA"/>
</dbReference>
<feature type="binding site" evidence="12">
    <location>
        <position position="364"/>
    </location>
    <ligand>
        <name>Zn(2+)</name>
        <dbReference type="ChEBI" id="CHEBI:29105"/>
        <label>1</label>
    </ligand>
</feature>
<reference evidence="14" key="1">
    <citation type="submission" date="2021-08" db="EMBL/GenBank/DDBJ databases">
        <title>Comparative analyses of Brucepasteria parasyntrophica and Teretinema zuelzerae.</title>
        <authorList>
            <person name="Song Y."/>
            <person name="Brune A."/>
        </authorList>
    </citation>
    <scope>NUCLEOTIDE SEQUENCE</scope>
    <source>
        <strain evidence="14">DSM 1903</strain>
    </source>
</reference>
<feature type="binding site" evidence="12">
    <location>
        <position position="373"/>
    </location>
    <ligand>
        <name>Zn(2+)</name>
        <dbReference type="ChEBI" id="CHEBI:29105"/>
        <label>2</label>
    </ligand>
</feature>
<dbReference type="GO" id="GO:0005524">
    <property type="term" value="F:ATP binding"/>
    <property type="evidence" value="ECO:0007669"/>
    <property type="project" value="UniProtKB-UniRule"/>
</dbReference>
<keyword evidence="15" id="KW-1185">Reference proteome</keyword>
<dbReference type="InterPro" id="IPR011545">
    <property type="entry name" value="DEAD/DEAH_box_helicase_dom"/>
</dbReference>
<dbReference type="RefSeq" id="WP_230755544.1">
    <property type="nucleotide sequence ID" value="NZ_JAINWA010000003.1"/>
</dbReference>
<dbReference type="GO" id="GO:0006310">
    <property type="term" value="P:DNA recombination"/>
    <property type="evidence" value="ECO:0007669"/>
    <property type="project" value="InterPro"/>
</dbReference>
<evidence type="ECO:0000259" key="13">
    <source>
        <dbReference type="PROSITE" id="PS51192"/>
    </source>
</evidence>
<dbReference type="PANTHER" id="PTHR30580:SF0">
    <property type="entry name" value="PRIMOSOMAL PROTEIN N"/>
    <property type="match status" value="1"/>
</dbReference>
<keyword evidence="3 12" id="KW-0479">Metal-binding</keyword>
<comment type="subunit">
    <text evidence="12">Component of the replication restart primosome.</text>
</comment>
<dbReference type="AlphaFoldDB" id="A0AAE3JJ28"/>
<dbReference type="GO" id="GO:0006302">
    <property type="term" value="P:double-strand break repair"/>
    <property type="evidence" value="ECO:0007669"/>
    <property type="project" value="InterPro"/>
</dbReference>
<evidence type="ECO:0000256" key="5">
    <source>
        <dbReference type="ARBA" id="ARBA00022801"/>
    </source>
</evidence>
<dbReference type="InterPro" id="IPR001650">
    <property type="entry name" value="Helicase_C-like"/>
</dbReference>